<evidence type="ECO:0000313" key="1">
    <source>
        <dbReference type="EMBL" id="ALJ60169.1"/>
    </source>
</evidence>
<dbReference type="EMBL" id="CP012801">
    <property type="protein sequence ID" value="ALJ60169.1"/>
    <property type="molecule type" value="Genomic_DNA"/>
</dbReference>
<evidence type="ECO:0000313" key="3">
    <source>
        <dbReference type="Proteomes" id="UP000061809"/>
    </source>
</evidence>
<dbReference type="Proteomes" id="UP001221924">
    <property type="component" value="Unassembled WGS sequence"/>
</dbReference>
<dbReference type="PATRIC" id="fig|246787.4.peg.3031"/>
<evidence type="ECO:0000313" key="2">
    <source>
        <dbReference type="EMBL" id="MDE8694897.1"/>
    </source>
</evidence>
<dbReference type="RefSeq" id="WP_226810545.1">
    <property type="nucleotide sequence ID" value="NZ_CAXKYC010000006.1"/>
</dbReference>
<dbReference type="Proteomes" id="UP000061809">
    <property type="component" value="Chromosome"/>
</dbReference>
<sequence>MMDDKAHIPYRTAKRFLIELIKNNDFSGDEEIIRLLHSILQDKSCLSYFTAGTMSCIRIDKEARIFLPDYSDQEVKMPCLPKTVFLFFLIHPEGVSFKGMRIHLQELYNIYQMVMKKNIEADKIKRILSNLVDPMSNSIYEVCSIIRNRLLRVVGPSRMEFYDITGKRSGYHHILLDRKLLVVEHEKLRQMMER</sequence>
<reference evidence="1 3" key="1">
    <citation type="journal article" date="2015" name="Science">
        <title>Genetic determinants of in vivo fitness and diet responsiveness in multiple human gut Bacteroides.</title>
        <authorList>
            <person name="Wu M."/>
            <person name="McNulty N.P."/>
            <person name="Rodionov D.A."/>
            <person name="Khoroshkin M.S."/>
            <person name="Griffin N.W."/>
            <person name="Cheng J."/>
            <person name="Latreille P."/>
            <person name="Kerstetter R.A."/>
            <person name="Terrapon N."/>
            <person name="Henrissat B."/>
            <person name="Osterman A.L."/>
            <person name="Gordon J.I."/>
        </authorList>
    </citation>
    <scope>NUCLEOTIDE SEQUENCE [LARGE SCALE GENOMIC DNA]</scope>
    <source>
        <strain evidence="1 3">WH2</strain>
    </source>
</reference>
<gene>
    <name evidence="1" type="ORF">BcellWH2_02931</name>
    <name evidence="2" type="ORF">PZH42_12360</name>
</gene>
<proteinExistence type="predicted"/>
<protein>
    <submittedName>
        <fullName evidence="1">Uncharacterized protein</fullName>
    </submittedName>
</protein>
<accession>A0A0P0G7Y5</accession>
<reference evidence="2" key="2">
    <citation type="submission" date="2023-03" db="EMBL/GenBank/DDBJ databases">
        <title>DFI Biobank Strains.</title>
        <authorList>
            <person name="Mostad J."/>
            <person name="Paddock L."/>
            <person name="Medina S."/>
            <person name="Waligurski E."/>
            <person name="Barat B."/>
            <person name="Smith R."/>
            <person name="Burgo V."/>
            <person name="Metcalfe C."/>
            <person name="Woodson C."/>
            <person name="Sundararajan A."/>
            <person name="Ramaswamy R."/>
            <person name="Lin H."/>
            <person name="Pamer E.G."/>
        </authorList>
    </citation>
    <scope>NUCLEOTIDE SEQUENCE</scope>
    <source>
        <strain evidence="2">DFI.9.5</strain>
    </source>
</reference>
<organism evidence="1 3">
    <name type="scientific">Bacteroides cellulosilyticus</name>
    <dbReference type="NCBI Taxonomy" id="246787"/>
    <lineage>
        <taxon>Bacteria</taxon>
        <taxon>Pseudomonadati</taxon>
        <taxon>Bacteroidota</taxon>
        <taxon>Bacteroidia</taxon>
        <taxon>Bacteroidales</taxon>
        <taxon>Bacteroidaceae</taxon>
        <taxon>Bacteroides</taxon>
    </lineage>
</organism>
<dbReference type="AlphaFoldDB" id="A0A0P0G7Y5"/>
<name>A0A0P0G7Y5_9BACE</name>
<dbReference type="EMBL" id="JARFID010000010">
    <property type="protein sequence ID" value="MDE8694897.1"/>
    <property type="molecule type" value="Genomic_DNA"/>
</dbReference>
<dbReference type="KEGG" id="bcel:BcellWH2_02931"/>